<accession>A0A1B4ZDE7</accession>
<dbReference type="InterPro" id="IPR001048">
    <property type="entry name" value="Asp/Glu/Uridylate_kinase"/>
</dbReference>
<dbReference type="GO" id="GO:0005737">
    <property type="term" value="C:cytoplasm"/>
    <property type="evidence" value="ECO:0007669"/>
    <property type="project" value="InterPro"/>
</dbReference>
<dbReference type="PIRSF" id="PIRSF000728">
    <property type="entry name" value="NAGK"/>
    <property type="match status" value="1"/>
</dbReference>
<dbReference type="Gene3D" id="3.40.1160.10">
    <property type="entry name" value="Acetylglutamate kinase-like"/>
    <property type="match status" value="1"/>
</dbReference>
<keyword evidence="4" id="KW-0418">Kinase</keyword>
<evidence type="ECO:0000256" key="2">
    <source>
        <dbReference type="ARBA" id="ARBA00022679"/>
    </source>
</evidence>
<name>A0A1B4ZDE7_9ACTN</name>
<evidence type="ECO:0000256" key="1">
    <source>
        <dbReference type="ARBA" id="ARBA00022605"/>
    </source>
</evidence>
<dbReference type="SUPFAM" id="SSF53633">
    <property type="entry name" value="Carbamate kinase-like"/>
    <property type="match status" value="1"/>
</dbReference>
<evidence type="ECO:0000256" key="3">
    <source>
        <dbReference type="ARBA" id="ARBA00022741"/>
    </source>
</evidence>
<dbReference type="AlphaFoldDB" id="A0A1B4ZDE7"/>
<keyword evidence="2" id="KW-0808">Transferase</keyword>
<evidence type="ECO:0000256" key="4">
    <source>
        <dbReference type="ARBA" id="ARBA00022777"/>
    </source>
</evidence>
<keyword evidence="5" id="KW-0067">ATP-binding</keyword>
<proteinExistence type="predicted"/>
<dbReference type="PANTHER" id="PTHR23342:SF20">
    <property type="entry name" value="[LYSW]-AMINOADIPATE KINASE"/>
    <property type="match status" value="1"/>
</dbReference>
<dbReference type="GO" id="GO:0006526">
    <property type="term" value="P:L-arginine biosynthetic process"/>
    <property type="evidence" value="ECO:0007669"/>
    <property type="project" value="TreeGrafter"/>
</dbReference>
<keyword evidence="3" id="KW-0547">Nucleotide-binding</keyword>
<dbReference type="NCBIfam" id="TIGR00761">
    <property type="entry name" value="argB"/>
    <property type="match status" value="1"/>
</dbReference>
<dbReference type="NCBIfam" id="NF010659">
    <property type="entry name" value="PRK14058.1-1"/>
    <property type="match status" value="1"/>
</dbReference>
<evidence type="ECO:0000259" key="7">
    <source>
        <dbReference type="Pfam" id="PF00696"/>
    </source>
</evidence>
<comment type="pathway">
    <text evidence="6">Amino-acid biosynthesis.</text>
</comment>
<feature type="domain" description="Aspartate/glutamate/uridylate kinase" evidence="7">
    <location>
        <begin position="4"/>
        <end position="250"/>
    </location>
</feature>
<gene>
    <name evidence="8" type="primary">vzb25</name>
</gene>
<keyword evidence="1" id="KW-0028">Amino-acid biosynthesis</keyword>
<evidence type="ECO:0000256" key="5">
    <source>
        <dbReference type="ARBA" id="ARBA00022840"/>
    </source>
</evidence>
<reference evidence="8" key="1">
    <citation type="journal article" date="2016" name="Nat. Chem. Biol.">
        <title>Amino-group carrier-protein-mediated secondary metabolite biosynthesis in Streptomyces.</title>
        <authorList>
            <person name="Hasebe F."/>
            <person name="Matsuda K."/>
            <person name="Shiraishi T."/>
            <person name="Futamura Y."/>
            <person name="Nakano T."/>
            <person name="Tomita T."/>
            <person name="Ishigami K."/>
            <person name="Taka H."/>
            <person name="Mineki R."/>
            <person name="Fujimura T."/>
            <person name="Osada H."/>
            <person name="Kuzuyama T."/>
            <person name="Nishiyama M."/>
        </authorList>
    </citation>
    <scope>NUCLEOTIDE SEQUENCE</scope>
    <source>
        <strain evidence="8">SANK 60404</strain>
    </source>
</reference>
<dbReference type="Pfam" id="PF00696">
    <property type="entry name" value="AA_kinase"/>
    <property type="match status" value="1"/>
</dbReference>
<dbReference type="InterPro" id="IPR036393">
    <property type="entry name" value="AceGlu_kinase-like_sf"/>
</dbReference>
<dbReference type="EMBL" id="LC072720">
    <property type="protein sequence ID" value="BAV57461.1"/>
    <property type="molecule type" value="Genomic_DNA"/>
</dbReference>
<dbReference type="GO" id="GO:0005524">
    <property type="term" value="F:ATP binding"/>
    <property type="evidence" value="ECO:0007669"/>
    <property type="project" value="UniProtKB-KW"/>
</dbReference>
<dbReference type="PRINTS" id="PR00474">
    <property type="entry name" value="GLU5KINASE"/>
</dbReference>
<dbReference type="InterPro" id="IPR001057">
    <property type="entry name" value="Glu/AcGlu_kinase"/>
</dbReference>
<organism evidence="8">
    <name type="scientific">Streptomyces sp. SANK 60404</name>
    <dbReference type="NCBI Taxonomy" id="1213862"/>
    <lineage>
        <taxon>Bacteria</taxon>
        <taxon>Bacillati</taxon>
        <taxon>Actinomycetota</taxon>
        <taxon>Actinomycetes</taxon>
        <taxon>Kitasatosporales</taxon>
        <taxon>Streptomycetaceae</taxon>
        <taxon>Streptomyces</taxon>
    </lineage>
</organism>
<dbReference type="InterPro" id="IPR004662">
    <property type="entry name" value="AcgluKinase_fam"/>
</dbReference>
<evidence type="ECO:0000313" key="8">
    <source>
        <dbReference type="EMBL" id="BAV57461.1"/>
    </source>
</evidence>
<sequence length="288" mass="28975">MQDITVVKCGGNAAVDPLAICADVAELVRAGRRVVLVHGGSADIDALAGRLGVPMRRLVSPDGVSARHTDPATLEVVHLALTGLAKPRLVGALAASGVQAVGLTGIDGGLLRAKRKTAHRAVVDGRKVLVRDDHSGRVVSVNTALLTALLDAGTVPVVSPPALAEDGRPVNTDADRAAAAVAAALHATSLVLLTGAPGVLADPADERSVLPVCEVPRTGPPPHVGGGMGLKLIAAREALLGGARQVLIADGRRSEPVRAALAGHATKVAVSPEESAAQGRAAVQEARG</sequence>
<dbReference type="PANTHER" id="PTHR23342">
    <property type="entry name" value="N-ACETYLGLUTAMATE SYNTHASE"/>
    <property type="match status" value="1"/>
</dbReference>
<protein>
    <submittedName>
        <fullName evidence="8">LysZ</fullName>
    </submittedName>
</protein>
<evidence type="ECO:0000256" key="6">
    <source>
        <dbReference type="ARBA" id="ARBA00029440"/>
    </source>
</evidence>
<dbReference type="GO" id="GO:0003991">
    <property type="term" value="F:acetylglutamate kinase activity"/>
    <property type="evidence" value="ECO:0007669"/>
    <property type="project" value="TreeGrafter"/>
</dbReference>